<feature type="transmembrane region" description="Helical" evidence="1">
    <location>
        <begin position="125"/>
        <end position="146"/>
    </location>
</feature>
<dbReference type="EMBL" id="NQMQ01000044">
    <property type="protein sequence ID" value="PAJ67715.1"/>
    <property type="molecule type" value="Genomic_DNA"/>
</dbReference>
<feature type="transmembrane region" description="Helical" evidence="1">
    <location>
        <begin position="48"/>
        <end position="68"/>
    </location>
</feature>
<dbReference type="RefSeq" id="WP_070574239.1">
    <property type="nucleotide sequence ID" value="NZ_CP047655.1"/>
</dbReference>
<feature type="transmembrane region" description="Helical" evidence="1">
    <location>
        <begin position="167"/>
        <end position="191"/>
    </location>
</feature>
<feature type="transmembrane region" description="Helical" evidence="1">
    <location>
        <begin position="21"/>
        <end position="42"/>
    </location>
</feature>
<dbReference type="Proteomes" id="UP000215771">
    <property type="component" value="Unassembled WGS sequence"/>
</dbReference>
<organism evidence="2 3">
    <name type="scientific">Corynebacterium hadale</name>
    <dbReference type="NCBI Taxonomy" id="2026255"/>
    <lineage>
        <taxon>Bacteria</taxon>
        <taxon>Bacillati</taxon>
        <taxon>Actinomycetota</taxon>
        <taxon>Actinomycetes</taxon>
        <taxon>Mycobacteriales</taxon>
        <taxon>Corynebacteriaceae</taxon>
        <taxon>Corynebacterium</taxon>
    </lineage>
</organism>
<sequence>MNTPTQDNPSLSRRRLGVKDLVTIGICGVLAMVINTVIGMILTPIYGFAYPVVGGVCALFSAPVYVLMSYRVAKRGTAVLFYLIIAIISALPGFFYMIPFYLAAGLICEAILWRPGAYRNGMLNAVTYMIFGIMFSIGSYLPIYLFGDTYYDQFESMGASAELFLRFATSPGAVAVSVIAGAVLALLGHWMGRKLLSKHFVKAGIITAA</sequence>
<keyword evidence="1" id="KW-1133">Transmembrane helix</keyword>
<dbReference type="InterPro" id="IPR011733">
    <property type="entry name" value="CHP02185_IM"/>
</dbReference>
<feature type="transmembrane region" description="Helical" evidence="1">
    <location>
        <begin position="80"/>
        <end position="113"/>
    </location>
</feature>
<dbReference type="NCBIfam" id="TIGR02185">
    <property type="entry name" value="Trep_Strep"/>
    <property type="match status" value="1"/>
</dbReference>
<comment type="caution">
    <text evidence="2">The sequence shown here is derived from an EMBL/GenBank/DDBJ whole genome shotgun (WGS) entry which is preliminary data.</text>
</comment>
<reference evidence="2 3" key="1">
    <citation type="submission" date="2017-08" db="EMBL/GenBank/DDBJ databases">
        <authorList>
            <person name="de Groot N.N."/>
        </authorList>
    </citation>
    <scope>NUCLEOTIDE SEQUENCE [LARGE SCALE GENOMIC DNA]</scope>
    <source>
        <strain evidence="2 3">NBT06-6</strain>
    </source>
</reference>
<evidence type="ECO:0000313" key="3">
    <source>
        <dbReference type="Proteomes" id="UP000215771"/>
    </source>
</evidence>
<name>A0A269P9V5_9CORY</name>
<evidence type="ECO:0000313" key="2">
    <source>
        <dbReference type="EMBL" id="PAJ67715.1"/>
    </source>
</evidence>
<keyword evidence="1" id="KW-0812">Transmembrane</keyword>
<accession>A0A269P9V5</accession>
<dbReference type="Pfam" id="PF09605">
    <property type="entry name" value="Trep_Strep"/>
    <property type="match status" value="1"/>
</dbReference>
<keyword evidence="1" id="KW-0472">Membrane</keyword>
<gene>
    <name evidence="2" type="ORF">CIG21_12195</name>
</gene>
<proteinExistence type="predicted"/>
<dbReference type="AlphaFoldDB" id="A0A269P9V5"/>
<evidence type="ECO:0000256" key="1">
    <source>
        <dbReference type="SAM" id="Phobius"/>
    </source>
</evidence>
<protein>
    <submittedName>
        <fullName evidence="2">Uncharacterized protein</fullName>
    </submittedName>
</protein>